<evidence type="ECO:0000313" key="3">
    <source>
        <dbReference type="Proteomes" id="UP000221168"/>
    </source>
</evidence>
<dbReference type="PROSITE" id="PS51704">
    <property type="entry name" value="GP_PDE"/>
    <property type="match status" value="1"/>
</dbReference>
<dbReference type="AlphaFoldDB" id="A0A2G1QHS0"/>
<dbReference type="OrthoDB" id="384721at2"/>
<keyword evidence="3" id="KW-1185">Reference proteome</keyword>
<dbReference type="RefSeq" id="WP_099308403.1">
    <property type="nucleotide sequence ID" value="NZ_PDVP01000019.1"/>
</dbReference>
<feature type="domain" description="GP-PDE" evidence="1">
    <location>
        <begin position="10"/>
        <end position="243"/>
    </location>
</feature>
<dbReference type="GO" id="GO:0008081">
    <property type="term" value="F:phosphoric diester hydrolase activity"/>
    <property type="evidence" value="ECO:0007669"/>
    <property type="project" value="InterPro"/>
</dbReference>
<proteinExistence type="predicted"/>
<dbReference type="PANTHER" id="PTHR46211:SF1">
    <property type="entry name" value="GLYCEROPHOSPHODIESTER PHOSPHODIESTERASE, CYTOPLASMIC"/>
    <property type="match status" value="1"/>
</dbReference>
<dbReference type="GO" id="GO:0006629">
    <property type="term" value="P:lipid metabolic process"/>
    <property type="evidence" value="ECO:0007669"/>
    <property type="project" value="InterPro"/>
</dbReference>
<dbReference type="Gene3D" id="3.20.20.190">
    <property type="entry name" value="Phosphatidylinositol (PI) phosphodiesterase"/>
    <property type="match status" value="1"/>
</dbReference>
<gene>
    <name evidence="2" type="ORF">CSC94_21305</name>
</gene>
<dbReference type="InterPro" id="IPR017946">
    <property type="entry name" value="PLC-like_Pdiesterase_TIM-brl"/>
</dbReference>
<comment type="caution">
    <text evidence="2">The sequence shown here is derived from an EMBL/GenBank/DDBJ whole genome shotgun (WGS) entry which is preliminary data.</text>
</comment>
<sequence>MDAFRDWLTARPIAHRGLHDGNRDVWENTQPAFDAAVAGGFAIECDVHLTRDGIPVVFHDHDLKRLAGREGLVHETDAAAMTAMTVGTTSDHVPTLDAMLARVAGRVPLVIELKGVEGHDDGLVSAVAARLAGYGGPAAIMSFDHWLIRRFRSEAPGIPAGLTAMGVRHDQLEQHFSMLAYEIDFTSFYVDQLDNPFIRVMRRALNRPVISWTVRTPEQVARSEQFADQMTFEGFQPASATAT</sequence>
<dbReference type="PANTHER" id="PTHR46211">
    <property type="entry name" value="GLYCEROPHOSPHORYL DIESTER PHOSPHODIESTERASE"/>
    <property type="match status" value="1"/>
</dbReference>
<dbReference type="InterPro" id="IPR030395">
    <property type="entry name" value="GP_PDE_dom"/>
</dbReference>
<evidence type="ECO:0000313" key="2">
    <source>
        <dbReference type="EMBL" id="PHP65065.1"/>
    </source>
</evidence>
<accession>A0A2G1QHS0</accession>
<dbReference type="Pfam" id="PF03009">
    <property type="entry name" value="GDPD"/>
    <property type="match status" value="1"/>
</dbReference>
<dbReference type="SUPFAM" id="SSF51695">
    <property type="entry name" value="PLC-like phosphodiesterases"/>
    <property type="match status" value="1"/>
</dbReference>
<dbReference type="EMBL" id="PDVP01000019">
    <property type="protein sequence ID" value="PHP65065.1"/>
    <property type="molecule type" value="Genomic_DNA"/>
</dbReference>
<reference evidence="2 3" key="1">
    <citation type="submission" date="2017-10" db="EMBL/GenBank/DDBJ databases">
        <title>Sedimentibacterium mangrovi gen. nov., sp. nov., a novel member of family Phyllobacteriacea isolated from mangrove sediment.</title>
        <authorList>
            <person name="Liao H."/>
            <person name="Tian Y."/>
        </authorList>
    </citation>
    <scope>NUCLEOTIDE SEQUENCE [LARGE SCALE GENOMIC DNA]</scope>
    <source>
        <strain evidence="2 3">X9-2-2</strain>
    </source>
</reference>
<organism evidence="2 3">
    <name type="scientific">Zhengella mangrovi</name>
    <dbReference type="NCBI Taxonomy" id="1982044"/>
    <lineage>
        <taxon>Bacteria</taxon>
        <taxon>Pseudomonadati</taxon>
        <taxon>Pseudomonadota</taxon>
        <taxon>Alphaproteobacteria</taxon>
        <taxon>Hyphomicrobiales</taxon>
        <taxon>Notoacmeibacteraceae</taxon>
        <taxon>Zhengella</taxon>
    </lineage>
</organism>
<dbReference type="Proteomes" id="UP000221168">
    <property type="component" value="Unassembled WGS sequence"/>
</dbReference>
<name>A0A2G1QHS0_9HYPH</name>
<evidence type="ECO:0000259" key="1">
    <source>
        <dbReference type="PROSITE" id="PS51704"/>
    </source>
</evidence>
<dbReference type="CDD" id="cd08585">
    <property type="entry name" value="GDPD_like_3"/>
    <property type="match status" value="1"/>
</dbReference>
<protein>
    <submittedName>
        <fullName evidence="2">Glycerophosphodiester phosphodiesterase</fullName>
    </submittedName>
</protein>